<name>A0A803PT22_CANSA</name>
<accession>A0A803PT22</accession>
<dbReference type="InterPro" id="IPR021109">
    <property type="entry name" value="Peptidase_aspartic_dom_sf"/>
</dbReference>
<organism evidence="1 2">
    <name type="scientific">Cannabis sativa</name>
    <name type="common">Hemp</name>
    <name type="synonym">Marijuana</name>
    <dbReference type="NCBI Taxonomy" id="3483"/>
    <lineage>
        <taxon>Eukaryota</taxon>
        <taxon>Viridiplantae</taxon>
        <taxon>Streptophyta</taxon>
        <taxon>Embryophyta</taxon>
        <taxon>Tracheophyta</taxon>
        <taxon>Spermatophyta</taxon>
        <taxon>Magnoliopsida</taxon>
        <taxon>eudicotyledons</taxon>
        <taxon>Gunneridae</taxon>
        <taxon>Pentapetalae</taxon>
        <taxon>rosids</taxon>
        <taxon>fabids</taxon>
        <taxon>Rosales</taxon>
        <taxon>Cannabaceae</taxon>
        <taxon>Cannabis</taxon>
    </lineage>
</organism>
<reference evidence="1" key="1">
    <citation type="submission" date="2018-11" db="EMBL/GenBank/DDBJ databases">
        <authorList>
            <person name="Grassa J C."/>
        </authorList>
    </citation>
    <scope>NUCLEOTIDE SEQUENCE [LARGE SCALE GENOMIC DNA]</scope>
</reference>
<evidence type="ECO:0000313" key="1">
    <source>
        <dbReference type="EnsemblPlants" id="cds.evm.model.06.1088"/>
    </source>
</evidence>
<sequence>MLLLTKKLNALLDKRERKEQRAKKCCNVADQFGEVVGAHNFVYPITLADDKARLIREYAAPMFNEPNPSNGAILSKSYNEAFEILESISSNNYQLSNTRAPTSRKLVGLLEVDALTALTAQMASMNNILKNMSFGGNVQPAVVVQMPRCQGTLPSDTENPRRDSKEHSKALLIKIPLVEALEQLLNYMKFLKDILIKKRRLDEFEMVALIEGCNAMLKSKIPSKLKDLGSFTIPCFIGGTDVGRALCDMRASINLMSVSIFKQLGIGEARSTTVTLQLADRSMGHVEGKIGMCY</sequence>
<protein>
    <submittedName>
        <fullName evidence="1">Uncharacterized protein</fullName>
    </submittedName>
</protein>
<dbReference type="Gene3D" id="2.40.70.10">
    <property type="entry name" value="Acid Proteases"/>
    <property type="match status" value="1"/>
</dbReference>
<dbReference type="OMA" id="IMAHINA"/>
<dbReference type="Gramene" id="evm.model.06.1088">
    <property type="protein sequence ID" value="cds.evm.model.06.1088"/>
    <property type="gene ID" value="evm.TU.06.1088"/>
</dbReference>
<keyword evidence="2" id="KW-1185">Reference proteome</keyword>
<reference evidence="1" key="2">
    <citation type="submission" date="2021-03" db="UniProtKB">
        <authorList>
            <consortium name="EnsemblPlants"/>
        </authorList>
    </citation>
    <scope>IDENTIFICATION</scope>
</reference>
<dbReference type="PANTHER" id="PTHR33067:SF9">
    <property type="entry name" value="RNA-DIRECTED DNA POLYMERASE"/>
    <property type="match status" value="1"/>
</dbReference>
<dbReference type="EnsemblPlants" id="evm.model.06.1088">
    <property type="protein sequence ID" value="cds.evm.model.06.1088"/>
    <property type="gene ID" value="evm.TU.06.1088"/>
</dbReference>
<dbReference type="EMBL" id="UZAU01000589">
    <property type="status" value="NOT_ANNOTATED_CDS"/>
    <property type="molecule type" value="Genomic_DNA"/>
</dbReference>
<dbReference type="CDD" id="cd00303">
    <property type="entry name" value="retropepsin_like"/>
    <property type="match status" value="1"/>
</dbReference>
<evidence type="ECO:0000313" key="2">
    <source>
        <dbReference type="Proteomes" id="UP000596661"/>
    </source>
</evidence>
<dbReference type="Proteomes" id="UP000596661">
    <property type="component" value="Chromosome 6"/>
</dbReference>
<dbReference type="AlphaFoldDB" id="A0A803PT22"/>
<proteinExistence type="predicted"/>
<dbReference type="PANTHER" id="PTHR33067">
    <property type="entry name" value="RNA-DIRECTED DNA POLYMERASE-RELATED"/>
    <property type="match status" value="1"/>
</dbReference>